<gene>
    <name evidence="2" type="ORF">SELMODRAFT_91578</name>
</gene>
<dbReference type="InParanoid" id="D8RE47"/>
<keyword evidence="3" id="KW-1185">Reference proteome</keyword>
<protein>
    <recommendedName>
        <fullName evidence="1">DUF6817 domain-containing protein</fullName>
    </recommendedName>
</protein>
<dbReference type="KEGG" id="smo:SELMODRAFT_91578"/>
<name>D8RE47_SELML</name>
<organism evidence="3">
    <name type="scientific">Selaginella moellendorffii</name>
    <name type="common">Spikemoss</name>
    <dbReference type="NCBI Taxonomy" id="88036"/>
    <lineage>
        <taxon>Eukaryota</taxon>
        <taxon>Viridiplantae</taxon>
        <taxon>Streptophyta</taxon>
        <taxon>Embryophyta</taxon>
        <taxon>Tracheophyta</taxon>
        <taxon>Lycopodiopsida</taxon>
        <taxon>Selaginellales</taxon>
        <taxon>Selaginellaceae</taxon>
        <taxon>Selaginella</taxon>
    </lineage>
</organism>
<dbReference type="PANTHER" id="PTHR37391">
    <property type="entry name" value="E3 UBIQUITIN-PROTEIN LIGASE"/>
    <property type="match status" value="1"/>
</dbReference>
<dbReference type="FunCoup" id="D8RE47">
    <property type="interactions" value="576"/>
</dbReference>
<proteinExistence type="predicted"/>
<dbReference type="EMBL" id="GL377577">
    <property type="protein sequence ID" value="EFJ29602.1"/>
    <property type="molecule type" value="Genomic_DNA"/>
</dbReference>
<dbReference type="InterPro" id="IPR049202">
    <property type="entry name" value="DUF6817"/>
</dbReference>
<dbReference type="Proteomes" id="UP000001514">
    <property type="component" value="Unassembled WGS sequence"/>
</dbReference>
<dbReference type="OrthoDB" id="2306007at2759"/>
<dbReference type="HOGENOM" id="CLU_035098_0_0_1"/>
<evidence type="ECO:0000259" key="1">
    <source>
        <dbReference type="Pfam" id="PF20680"/>
    </source>
</evidence>
<dbReference type="Pfam" id="PF20680">
    <property type="entry name" value="DUF6817"/>
    <property type="match status" value="1"/>
</dbReference>
<dbReference type="OMA" id="TFLLMTM"/>
<reference evidence="2 3" key="1">
    <citation type="journal article" date="2011" name="Science">
        <title>The Selaginella genome identifies genetic changes associated with the evolution of vascular plants.</title>
        <authorList>
            <person name="Banks J.A."/>
            <person name="Nishiyama T."/>
            <person name="Hasebe M."/>
            <person name="Bowman J.L."/>
            <person name="Gribskov M."/>
            <person name="dePamphilis C."/>
            <person name="Albert V.A."/>
            <person name="Aono N."/>
            <person name="Aoyama T."/>
            <person name="Ambrose B.A."/>
            <person name="Ashton N.W."/>
            <person name="Axtell M.J."/>
            <person name="Barker E."/>
            <person name="Barker M.S."/>
            <person name="Bennetzen J.L."/>
            <person name="Bonawitz N.D."/>
            <person name="Chapple C."/>
            <person name="Cheng C."/>
            <person name="Correa L.G."/>
            <person name="Dacre M."/>
            <person name="DeBarry J."/>
            <person name="Dreyer I."/>
            <person name="Elias M."/>
            <person name="Engstrom E.M."/>
            <person name="Estelle M."/>
            <person name="Feng L."/>
            <person name="Finet C."/>
            <person name="Floyd S.K."/>
            <person name="Frommer W.B."/>
            <person name="Fujita T."/>
            <person name="Gramzow L."/>
            <person name="Gutensohn M."/>
            <person name="Harholt J."/>
            <person name="Hattori M."/>
            <person name="Heyl A."/>
            <person name="Hirai T."/>
            <person name="Hiwatashi Y."/>
            <person name="Ishikawa M."/>
            <person name="Iwata M."/>
            <person name="Karol K.G."/>
            <person name="Koehler B."/>
            <person name="Kolukisaoglu U."/>
            <person name="Kubo M."/>
            <person name="Kurata T."/>
            <person name="Lalonde S."/>
            <person name="Li K."/>
            <person name="Li Y."/>
            <person name="Litt A."/>
            <person name="Lyons E."/>
            <person name="Manning G."/>
            <person name="Maruyama T."/>
            <person name="Michael T.P."/>
            <person name="Mikami K."/>
            <person name="Miyazaki S."/>
            <person name="Morinaga S."/>
            <person name="Murata T."/>
            <person name="Mueller-Roeber B."/>
            <person name="Nelson D.R."/>
            <person name="Obara M."/>
            <person name="Oguri Y."/>
            <person name="Olmstead R.G."/>
            <person name="Onodera N."/>
            <person name="Petersen B.L."/>
            <person name="Pils B."/>
            <person name="Prigge M."/>
            <person name="Rensing S.A."/>
            <person name="Riano-Pachon D.M."/>
            <person name="Roberts A.W."/>
            <person name="Sato Y."/>
            <person name="Scheller H.V."/>
            <person name="Schulz B."/>
            <person name="Schulz C."/>
            <person name="Shakirov E.V."/>
            <person name="Shibagaki N."/>
            <person name="Shinohara N."/>
            <person name="Shippen D.E."/>
            <person name="Soerensen I."/>
            <person name="Sotooka R."/>
            <person name="Sugimoto N."/>
            <person name="Sugita M."/>
            <person name="Sumikawa N."/>
            <person name="Tanurdzic M."/>
            <person name="Theissen G."/>
            <person name="Ulvskov P."/>
            <person name="Wakazuki S."/>
            <person name="Weng J.K."/>
            <person name="Willats W.W."/>
            <person name="Wipf D."/>
            <person name="Wolf P.G."/>
            <person name="Yang L."/>
            <person name="Zimmer A.D."/>
            <person name="Zhu Q."/>
            <person name="Mitros T."/>
            <person name="Hellsten U."/>
            <person name="Loque D."/>
            <person name="Otillar R."/>
            <person name="Salamov A."/>
            <person name="Schmutz J."/>
            <person name="Shapiro H."/>
            <person name="Lindquist E."/>
            <person name="Lucas S."/>
            <person name="Rokhsar D."/>
            <person name="Grigoriev I.V."/>
        </authorList>
    </citation>
    <scope>NUCLEOTIDE SEQUENCE [LARGE SCALE GENOMIC DNA]</scope>
</reference>
<dbReference type="PANTHER" id="PTHR37391:SF2">
    <property type="entry name" value="E3 UBIQUITIN-PROTEIN LIGASE"/>
    <property type="match status" value="1"/>
</dbReference>
<dbReference type="AlphaFoldDB" id="D8RE47"/>
<evidence type="ECO:0000313" key="3">
    <source>
        <dbReference type="Proteomes" id="UP000001514"/>
    </source>
</evidence>
<sequence length="382" mass="43296">MEKARLFLREEYAAIDPALPHWLSVLRSTGASECFHKHGTFFQHLVEVYRILKLWGAPDDVCRCGLFHSSYSNSYVNLAIFEPGVDRSRVKDLIGDPAEQLVELFCIVPRQELIHDMLLFRFSDDQLQEAAASDRSGKKSKLLLPDGFITVKNIRNGEDVRLPRRIVAVFVLLTMADFCDQLYNWQDNLFDNRDGELRFSGNHYWALWPGDVQPGLWMSSISRMGLLLKGLLNEEEQDNGICDAPAAIALKLPPLFDGCSKLLRPVDQIAARDLYLEAVGADLKRQGFDWIAGKLRGACERNPWIGEPHLVLAQLCCLEGAFEEAAVEAALGLERLLQWGTAWDKRVAWEAWIAWGRVLEMNAKEKKWPSTAWGMINLGLVK</sequence>
<feature type="domain" description="DUF6817" evidence="1">
    <location>
        <begin position="25"/>
        <end position="110"/>
    </location>
</feature>
<dbReference type="STRING" id="88036.D8RE47"/>
<evidence type="ECO:0000313" key="2">
    <source>
        <dbReference type="EMBL" id="EFJ29602.1"/>
    </source>
</evidence>
<dbReference type="eggNOG" id="ENOG502QT11">
    <property type="taxonomic scope" value="Eukaryota"/>
</dbReference>
<dbReference type="Gramene" id="EFJ29602">
    <property type="protein sequence ID" value="EFJ29602"/>
    <property type="gene ID" value="SELMODRAFT_91578"/>
</dbReference>
<accession>D8RE47</accession>